<accession>A0ACC2M1V6</accession>
<sequence length="319" mass="37348">MLQGGSSNEWSVEEVLKTAFLTRLAKKEHADNMVRRCTPTISTAAQSLPSVSPCKRKGGNKREAEPCTEGSRGSAAVPPFVTLYPPSLSKGAAEPNREYQLSMQERSLLEKCWIEYHSTPDGILETCNYISAQDLYLVLRRHWISVTTMRDRRWSNACSAAFSFCLSHRMDEFDVFLFPVWHESHFYLLVAYPRLKRWEYYNTMGWTKRHWEYAWAFKEYVYMEFASRGWAVVGWEMHNVASCPQRGNSDDCRVFVMAIADHLARRRELRFTQVDMCYFNYIGIEKHELEIGVSEIRRIDGSCYIGLLTTRWEWFYLLK</sequence>
<evidence type="ECO:0000313" key="1">
    <source>
        <dbReference type="EMBL" id="KAJ8639306.1"/>
    </source>
</evidence>
<reference evidence="1 2" key="1">
    <citation type="journal article" date="2022" name="Hortic Res">
        <title>A haplotype resolved chromosomal level avocado genome allows analysis of novel avocado genes.</title>
        <authorList>
            <person name="Nath O."/>
            <person name="Fletcher S.J."/>
            <person name="Hayward A."/>
            <person name="Shaw L.M."/>
            <person name="Masouleh A.K."/>
            <person name="Furtado A."/>
            <person name="Henry R.J."/>
            <person name="Mitter N."/>
        </authorList>
    </citation>
    <scope>NUCLEOTIDE SEQUENCE [LARGE SCALE GENOMIC DNA]</scope>
    <source>
        <strain evidence="2">cv. Hass</strain>
    </source>
</reference>
<dbReference type="Proteomes" id="UP001234297">
    <property type="component" value="Chromosome 5"/>
</dbReference>
<proteinExistence type="predicted"/>
<keyword evidence="2" id="KW-1185">Reference proteome</keyword>
<dbReference type="EMBL" id="CM056813">
    <property type="protein sequence ID" value="KAJ8639306.1"/>
    <property type="molecule type" value="Genomic_DNA"/>
</dbReference>
<protein>
    <submittedName>
        <fullName evidence="1">Uncharacterized protein</fullName>
    </submittedName>
</protein>
<name>A0ACC2M1V6_PERAE</name>
<comment type="caution">
    <text evidence="1">The sequence shown here is derived from an EMBL/GenBank/DDBJ whole genome shotgun (WGS) entry which is preliminary data.</text>
</comment>
<gene>
    <name evidence="1" type="ORF">MRB53_016000</name>
</gene>
<organism evidence="1 2">
    <name type="scientific">Persea americana</name>
    <name type="common">Avocado</name>
    <dbReference type="NCBI Taxonomy" id="3435"/>
    <lineage>
        <taxon>Eukaryota</taxon>
        <taxon>Viridiplantae</taxon>
        <taxon>Streptophyta</taxon>
        <taxon>Embryophyta</taxon>
        <taxon>Tracheophyta</taxon>
        <taxon>Spermatophyta</taxon>
        <taxon>Magnoliopsida</taxon>
        <taxon>Magnoliidae</taxon>
        <taxon>Laurales</taxon>
        <taxon>Lauraceae</taxon>
        <taxon>Persea</taxon>
    </lineage>
</organism>
<evidence type="ECO:0000313" key="2">
    <source>
        <dbReference type="Proteomes" id="UP001234297"/>
    </source>
</evidence>